<evidence type="ECO:0000313" key="15">
    <source>
        <dbReference type="Proteomes" id="UP000228987"/>
    </source>
</evidence>
<keyword evidence="6" id="KW-0133">Cell shape</keyword>
<keyword evidence="5" id="KW-0812">Transmembrane</keyword>
<organism evidence="14 15">
    <name type="scientific">SAR86 cluster bacterium</name>
    <dbReference type="NCBI Taxonomy" id="2030880"/>
    <lineage>
        <taxon>Bacteria</taxon>
        <taxon>Pseudomonadati</taxon>
        <taxon>Pseudomonadota</taxon>
        <taxon>Gammaproteobacteria</taxon>
        <taxon>SAR86 cluster</taxon>
    </lineage>
</organism>
<dbReference type="GO" id="GO:0051301">
    <property type="term" value="P:cell division"/>
    <property type="evidence" value="ECO:0007669"/>
    <property type="project" value="UniProtKB-KW"/>
</dbReference>
<dbReference type="GO" id="GO:0008360">
    <property type="term" value="P:regulation of cell shape"/>
    <property type="evidence" value="ECO:0007669"/>
    <property type="project" value="UniProtKB-KW"/>
</dbReference>
<evidence type="ECO:0000256" key="2">
    <source>
        <dbReference type="ARBA" id="ARBA00022475"/>
    </source>
</evidence>
<protein>
    <recommendedName>
        <fullName evidence="11">Z-ring associated protein G</fullName>
    </recommendedName>
    <alternativeName>
        <fullName evidence="12">Cell division protein ZapG</fullName>
    </alternativeName>
</protein>
<keyword evidence="8" id="KW-0472">Membrane</keyword>
<dbReference type="Pfam" id="PF06295">
    <property type="entry name" value="ZapG-like"/>
    <property type="match status" value="1"/>
</dbReference>
<comment type="caution">
    <text evidence="14">The sequence shown here is derived from an EMBL/GenBank/DDBJ whole genome shotgun (WGS) entry which is preliminary data.</text>
</comment>
<evidence type="ECO:0000256" key="7">
    <source>
        <dbReference type="ARBA" id="ARBA00022989"/>
    </source>
</evidence>
<gene>
    <name evidence="14" type="ORF">COA71_10355</name>
</gene>
<reference evidence="15" key="1">
    <citation type="submission" date="2017-08" db="EMBL/GenBank/DDBJ databases">
        <title>A dynamic microbial community with high functional redundancy inhabits the cold, oxic subseafloor aquifer.</title>
        <authorList>
            <person name="Tully B.J."/>
            <person name="Wheat C.G."/>
            <person name="Glazer B.T."/>
            <person name="Huber J.A."/>
        </authorList>
    </citation>
    <scope>NUCLEOTIDE SEQUENCE [LARGE SCALE GENOMIC DNA]</scope>
</reference>
<dbReference type="GO" id="GO:0005886">
    <property type="term" value="C:plasma membrane"/>
    <property type="evidence" value="ECO:0007669"/>
    <property type="project" value="UniProtKB-SubCell"/>
</dbReference>
<feature type="compositionally biased region" description="Polar residues" evidence="13">
    <location>
        <begin position="101"/>
        <end position="115"/>
    </location>
</feature>
<comment type="similarity">
    <text evidence="10">Belongs to the ZapG family.</text>
</comment>
<feature type="region of interest" description="Disordered" evidence="13">
    <location>
        <begin position="101"/>
        <end position="153"/>
    </location>
</feature>
<keyword evidence="4" id="KW-0132">Cell division</keyword>
<proteinExistence type="inferred from homology"/>
<evidence type="ECO:0000256" key="6">
    <source>
        <dbReference type="ARBA" id="ARBA00022960"/>
    </source>
</evidence>
<keyword evidence="2" id="KW-1003">Cell membrane</keyword>
<name>A0A2A5CAV8_9GAMM</name>
<dbReference type="EMBL" id="NVWI01000008">
    <property type="protein sequence ID" value="PCJ40638.1"/>
    <property type="molecule type" value="Genomic_DNA"/>
</dbReference>
<keyword evidence="9" id="KW-0131">Cell cycle</keyword>
<evidence type="ECO:0000256" key="11">
    <source>
        <dbReference type="ARBA" id="ARBA00035703"/>
    </source>
</evidence>
<evidence type="ECO:0000256" key="10">
    <source>
        <dbReference type="ARBA" id="ARBA00035657"/>
    </source>
</evidence>
<dbReference type="PANTHER" id="PTHR39579:SF1">
    <property type="entry name" value="INNER MEMBRANE PROTEIN YHCB"/>
    <property type="match status" value="1"/>
</dbReference>
<evidence type="ECO:0000256" key="5">
    <source>
        <dbReference type="ARBA" id="ARBA00022692"/>
    </source>
</evidence>
<dbReference type="Proteomes" id="UP000228987">
    <property type="component" value="Unassembled WGS sequence"/>
</dbReference>
<dbReference type="AlphaFoldDB" id="A0A2A5CAV8"/>
<feature type="compositionally biased region" description="Basic and acidic residues" evidence="13">
    <location>
        <begin position="144"/>
        <end position="153"/>
    </location>
</feature>
<accession>A0A2A5CAV8</accession>
<keyword evidence="7" id="KW-1133">Transmembrane helix</keyword>
<keyword evidence="3" id="KW-0997">Cell inner membrane</keyword>
<evidence type="ECO:0000256" key="9">
    <source>
        <dbReference type="ARBA" id="ARBA00023306"/>
    </source>
</evidence>
<evidence type="ECO:0000256" key="8">
    <source>
        <dbReference type="ARBA" id="ARBA00023136"/>
    </source>
</evidence>
<evidence type="ECO:0000313" key="14">
    <source>
        <dbReference type="EMBL" id="PCJ40638.1"/>
    </source>
</evidence>
<dbReference type="InterPro" id="IPR009386">
    <property type="entry name" value="ZapG-like"/>
</dbReference>
<evidence type="ECO:0000256" key="1">
    <source>
        <dbReference type="ARBA" id="ARBA00004377"/>
    </source>
</evidence>
<evidence type="ECO:0000256" key="13">
    <source>
        <dbReference type="SAM" id="MobiDB-lite"/>
    </source>
</evidence>
<evidence type="ECO:0000256" key="12">
    <source>
        <dbReference type="ARBA" id="ARBA00035727"/>
    </source>
</evidence>
<evidence type="ECO:0000256" key="3">
    <source>
        <dbReference type="ARBA" id="ARBA00022519"/>
    </source>
</evidence>
<dbReference type="PANTHER" id="PTHR39579">
    <property type="entry name" value="INNER MEMBRANE PROTEIN YHCB"/>
    <property type="match status" value="1"/>
</dbReference>
<sequence length="153" mass="17231">MIIWLVGILCFVIGLVAGALIFKQFLSDTAKVKNLTEELDELTETHSDYQQSVYSHFENTAHLINKLTLSYREVYERLARDADILCPEDITKQLALNKQSSDLLGNTDTQGNLNEQMDDLFPPRDYATKSSPDQKGGLAADYGLPKKAEPERH</sequence>
<evidence type="ECO:0000256" key="4">
    <source>
        <dbReference type="ARBA" id="ARBA00022618"/>
    </source>
</evidence>
<comment type="subcellular location">
    <subcellularLocation>
        <location evidence="1">Cell inner membrane</location>
        <topology evidence="1">Single-pass membrane protein</topology>
    </subcellularLocation>
</comment>